<protein>
    <submittedName>
        <fullName evidence="6">ABC transporter ATP-binding protein</fullName>
    </submittedName>
</protein>
<dbReference type="Pfam" id="PF00005">
    <property type="entry name" value="ABC_tran"/>
    <property type="match status" value="1"/>
</dbReference>
<evidence type="ECO:0000313" key="6">
    <source>
        <dbReference type="EMBL" id="MBM6920477.1"/>
    </source>
</evidence>
<keyword evidence="2" id="KW-0813">Transport</keyword>
<dbReference type="AlphaFoldDB" id="A0A938X4A0"/>
<reference evidence="6" key="2">
    <citation type="journal article" date="2021" name="Sci. Rep.">
        <title>The distribution of antibiotic resistance genes in chicken gut microbiota commensals.</title>
        <authorList>
            <person name="Juricova H."/>
            <person name="Matiasovicova J."/>
            <person name="Kubasova T."/>
            <person name="Cejkova D."/>
            <person name="Rychlik I."/>
        </authorList>
    </citation>
    <scope>NUCLEOTIDE SEQUENCE</scope>
    <source>
        <strain evidence="6">An559</strain>
    </source>
</reference>
<gene>
    <name evidence="6" type="ORF">H6A12_04815</name>
</gene>
<dbReference type="EMBL" id="JACJKY010000006">
    <property type="protein sequence ID" value="MBM6920477.1"/>
    <property type="molecule type" value="Genomic_DNA"/>
</dbReference>
<evidence type="ECO:0000313" key="7">
    <source>
        <dbReference type="Proteomes" id="UP000774750"/>
    </source>
</evidence>
<dbReference type="GO" id="GO:0016887">
    <property type="term" value="F:ATP hydrolysis activity"/>
    <property type="evidence" value="ECO:0007669"/>
    <property type="project" value="InterPro"/>
</dbReference>
<evidence type="ECO:0000256" key="4">
    <source>
        <dbReference type="ARBA" id="ARBA00022840"/>
    </source>
</evidence>
<proteinExistence type="inferred from homology"/>
<dbReference type="InterPro" id="IPR003593">
    <property type="entry name" value="AAA+_ATPase"/>
</dbReference>
<reference evidence="6" key="1">
    <citation type="submission" date="2020-08" db="EMBL/GenBank/DDBJ databases">
        <authorList>
            <person name="Cejkova D."/>
            <person name="Kubasova T."/>
            <person name="Jahodarova E."/>
            <person name="Rychlik I."/>
        </authorList>
    </citation>
    <scope>NUCLEOTIDE SEQUENCE</scope>
    <source>
        <strain evidence="6">An559</strain>
    </source>
</reference>
<dbReference type="PANTHER" id="PTHR43335">
    <property type="entry name" value="ABC TRANSPORTER, ATP-BINDING PROTEIN"/>
    <property type="match status" value="1"/>
</dbReference>
<dbReference type="SUPFAM" id="SSF52540">
    <property type="entry name" value="P-loop containing nucleoside triphosphate hydrolases"/>
    <property type="match status" value="1"/>
</dbReference>
<dbReference type="CDD" id="cd03264">
    <property type="entry name" value="ABC_drug_resistance_like"/>
    <property type="match status" value="1"/>
</dbReference>
<keyword evidence="4 6" id="KW-0067">ATP-binding</keyword>
<keyword evidence="3" id="KW-0547">Nucleotide-binding</keyword>
<accession>A0A938X4A0</accession>
<organism evidence="6 7">
    <name type="scientific">Merdimmobilis hominis</name>
    <dbReference type="NCBI Taxonomy" id="2897707"/>
    <lineage>
        <taxon>Bacteria</taxon>
        <taxon>Bacillati</taxon>
        <taxon>Bacillota</taxon>
        <taxon>Clostridia</taxon>
        <taxon>Eubacteriales</taxon>
        <taxon>Oscillospiraceae</taxon>
        <taxon>Merdimmobilis</taxon>
    </lineage>
</organism>
<dbReference type="Gene3D" id="3.40.50.300">
    <property type="entry name" value="P-loop containing nucleotide triphosphate hydrolases"/>
    <property type="match status" value="1"/>
</dbReference>
<dbReference type="SMART" id="SM00382">
    <property type="entry name" value="AAA"/>
    <property type="match status" value="1"/>
</dbReference>
<feature type="domain" description="ABC transporter" evidence="5">
    <location>
        <begin position="3"/>
        <end position="233"/>
    </location>
</feature>
<dbReference type="InterPro" id="IPR017871">
    <property type="entry name" value="ABC_transporter-like_CS"/>
</dbReference>
<dbReference type="GO" id="GO:0005524">
    <property type="term" value="F:ATP binding"/>
    <property type="evidence" value="ECO:0007669"/>
    <property type="project" value="UniProtKB-KW"/>
</dbReference>
<dbReference type="PROSITE" id="PS00211">
    <property type="entry name" value="ABC_TRANSPORTER_1"/>
    <property type="match status" value="1"/>
</dbReference>
<comment type="similarity">
    <text evidence="1">Belongs to the ABC transporter superfamily.</text>
</comment>
<dbReference type="InterPro" id="IPR003439">
    <property type="entry name" value="ABC_transporter-like_ATP-bd"/>
</dbReference>
<dbReference type="InterPro" id="IPR027417">
    <property type="entry name" value="P-loop_NTPase"/>
</dbReference>
<dbReference type="RefSeq" id="WP_243415300.1">
    <property type="nucleotide sequence ID" value="NZ_JACJKY010000006.1"/>
</dbReference>
<dbReference type="Proteomes" id="UP000774750">
    <property type="component" value="Unassembled WGS sequence"/>
</dbReference>
<evidence type="ECO:0000256" key="1">
    <source>
        <dbReference type="ARBA" id="ARBA00005417"/>
    </source>
</evidence>
<comment type="caution">
    <text evidence="6">The sequence shown here is derived from an EMBL/GenBank/DDBJ whole genome shotgun (WGS) entry which is preliminary data.</text>
</comment>
<name>A0A938X4A0_9FIRM</name>
<evidence type="ECO:0000259" key="5">
    <source>
        <dbReference type="PROSITE" id="PS50893"/>
    </source>
</evidence>
<dbReference type="PANTHER" id="PTHR43335:SF2">
    <property type="entry name" value="ABC TRANSPORTER, ATP-BINDING PROTEIN"/>
    <property type="match status" value="1"/>
</dbReference>
<keyword evidence="7" id="KW-1185">Reference proteome</keyword>
<sequence>MELSIQSVTKTYKRGQTRALDDFSAVLTPGVYGFLGPNGAGKSTLMNIITGNLRPDSGSILWDGTDTRKMGANFRDLIGYMPQQQGLYDDFTAKRFLWYMAALKKIPRRQAAQRITELLSMVGLTDDASKKLGAYSGGMKQRILIAQALLNDPSLLILDEPTAGLDPKERIRIRNFISKIAQDKIVLFATHVVSDVEYIAKEIILIKRGKLLLKEEPAQILRRMETLVCEVHLPKEDVSDFVKTHKVSNIFGDKDGMTVRFLNDPSCPVSDAIFAKPMLEDVYLSYFSDETQTDGFSFS</sequence>
<evidence type="ECO:0000256" key="3">
    <source>
        <dbReference type="ARBA" id="ARBA00022741"/>
    </source>
</evidence>
<evidence type="ECO:0000256" key="2">
    <source>
        <dbReference type="ARBA" id="ARBA00022448"/>
    </source>
</evidence>
<dbReference type="PROSITE" id="PS50893">
    <property type="entry name" value="ABC_TRANSPORTER_2"/>
    <property type="match status" value="1"/>
</dbReference>